<evidence type="ECO:0000256" key="2">
    <source>
        <dbReference type="HAMAP-Rule" id="MF_00048"/>
    </source>
</evidence>
<proteinExistence type="inferred from homology"/>
<reference evidence="3 4" key="1">
    <citation type="submission" date="2024-08" db="EMBL/GenBank/DDBJ databases">
        <title>Whole-genome sequencing of halo(alkali)philic microorganisms from hypersaline lakes.</title>
        <authorList>
            <person name="Sorokin D.Y."/>
            <person name="Merkel A.Y."/>
            <person name="Messina E."/>
            <person name="Yakimov M."/>
        </authorList>
    </citation>
    <scope>NUCLEOTIDE SEQUENCE [LARGE SCALE GENOMIC DNA]</scope>
    <source>
        <strain evidence="3 4">AB-hyl4</strain>
    </source>
</reference>
<comment type="caution">
    <text evidence="3">The sequence shown here is derived from an EMBL/GenBank/DDBJ whole genome shotgun (WGS) entry which is preliminary data.</text>
</comment>
<dbReference type="Gene3D" id="3.40.1350.10">
    <property type="match status" value="1"/>
</dbReference>
<dbReference type="Pfam" id="PF02021">
    <property type="entry name" value="UPF0102"/>
    <property type="match status" value="1"/>
</dbReference>
<protein>
    <recommendedName>
        <fullName evidence="2">UPF0102 protein ACERK3_13435</fullName>
    </recommendedName>
</protein>
<accession>A0ABV4UAI9</accession>
<name>A0ABV4UAI9_9BACT</name>
<evidence type="ECO:0000313" key="4">
    <source>
        <dbReference type="Proteomes" id="UP001575105"/>
    </source>
</evidence>
<evidence type="ECO:0000313" key="3">
    <source>
        <dbReference type="EMBL" id="MFA9479288.1"/>
    </source>
</evidence>
<dbReference type="EMBL" id="JBGUBD010000008">
    <property type="protein sequence ID" value="MFA9479288.1"/>
    <property type="molecule type" value="Genomic_DNA"/>
</dbReference>
<keyword evidence="4" id="KW-1185">Reference proteome</keyword>
<dbReference type="PANTHER" id="PTHR34039:SF1">
    <property type="entry name" value="UPF0102 PROTEIN YRAN"/>
    <property type="match status" value="1"/>
</dbReference>
<dbReference type="InterPro" id="IPR003509">
    <property type="entry name" value="UPF0102_YraN-like"/>
</dbReference>
<evidence type="ECO:0000256" key="1">
    <source>
        <dbReference type="ARBA" id="ARBA00006738"/>
    </source>
</evidence>
<dbReference type="InterPro" id="IPR011856">
    <property type="entry name" value="tRNA_endonuc-like_dom_sf"/>
</dbReference>
<dbReference type="RefSeq" id="WP_425346215.1">
    <property type="nucleotide sequence ID" value="NZ_JBGUBD010000008.1"/>
</dbReference>
<gene>
    <name evidence="3" type="ORF">ACERK3_13435</name>
</gene>
<dbReference type="SUPFAM" id="SSF52980">
    <property type="entry name" value="Restriction endonuclease-like"/>
    <property type="match status" value="1"/>
</dbReference>
<dbReference type="HAMAP" id="MF_00048">
    <property type="entry name" value="UPF0102"/>
    <property type="match status" value="1"/>
</dbReference>
<dbReference type="InterPro" id="IPR011335">
    <property type="entry name" value="Restrct_endonuc-II-like"/>
</dbReference>
<dbReference type="PANTHER" id="PTHR34039">
    <property type="entry name" value="UPF0102 PROTEIN YRAN"/>
    <property type="match status" value="1"/>
</dbReference>
<dbReference type="Proteomes" id="UP001575105">
    <property type="component" value="Unassembled WGS sequence"/>
</dbReference>
<dbReference type="CDD" id="cd20736">
    <property type="entry name" value="PoNe_Nuclease"/>
    <property type="match status" value="1"/>
</dbReference>
<comment type="similarity">
    <text evidence="1 2">Belongs to the UPF0102 family.</text>
</comment>
<organism evidence="3 4">
    <name type="scientific">Natronomicrosphaera hydrolytica</name>
    <dbReference type="NCBI Taxonomy" id="3242702"/>
    <lineage>
        <taxon>Bacteria</taxon>
        <taxon>Pseudomonadati</taxon>
        <taxon>Planctomycetota</taxon>
        <taxon>Phycisphaerae</taxon>
        <taxon>Phycisphaerales</taxon>
        <taxon>Phycisphaeraceae</taxon>
        <taxon>Natronomicrosphaera</taxon>
    </lineage>
</organism>
<sequence>MHRVLQNWLAGLGWLCGGNPQLSLGRRGERAAAKHLKRVGYRVVARNLRCKVGEIDLLAEAPDGRTVVVVEVKAGRGGALPPEIRVGAAKQRKLTQLAVRLIRRYRLHDRPMRFDVVGVDLPDRGKPTIRHHVGAFESRV</sequence>